<dbReference type="RefSeq" id="WP_208237237.1">
    <property type="nucleotide sequence ID" value="NZ_JAGEPF010000003.1"/>
</dbReference>
<reference evidence="6 7" key="1">
    <citation type="submission" date="2021-03" db="EMBL/GenBank/DDBJ databases">
        <title>Actinomadura violae sp. nov., isolated from lichen in Thailand.</title>
        <authorList>
            <person name="Kanchanasin P."/>
            <person name="Saeng-In P."/>
            <person name="Phongsopitanun W."/>
            <person name="Yuki M."/>
            <person name="Kudo T."/>
            <person name="Ohkuma M."/>
            <person name="Tanasupawat S."/>
        </authorList>
    </citation>
    <scope>NUCLEOTIDE SEQUENCE [LARGE SCALE GENOMIC DNA]</scope>
    <source>
        <strain evidence="6 7">LCR2-06</strain>
    </source>
</reference>
<evidence type="ECO:0000313" key="7">
    <source>
        <dbReference type="Proteomes" id="UP000680206"/>
    </source>
</evidence>
<sequence length="145" mass="15476">MKVRVTGVVIEDDEILLLNQDTDTGRSWSLPGGKVEEGEPLADALVREIREETGIDVTVGRLLYVCDHLPSGGTHIVHITFEARRVGGTLGDIRDGADTQPIRGVKFVKLSDLVGLGFAEQFVELAQSGFPGAGSYMGAKANLGL</sequence>
<evidence type="ECO:0000313" key="6">
    <source>
        <dbReference type="EMBL" id="MBO2456850.1"/>
    </source>
</evidence>
<dbReference type="InterPro" id="IPR020084">
    <property type="entry name" value="NUDIX_hydrolase_CS"/>
</dbReference>
<dbReference type="Pfam" id="PF00293">
    <property type="entry name" value="NUDIX"/>
    <property type="match status" value="1"/>
</dbReference>
<comment type="similarity">
    <text evidence="2 4">Belongs to the Nudix hydrolase family.</text>
</comment>
<dbReference type="PANTHER" id="PTHR43046:SF2">
    <property type="entry name" value="8-OXO-DGTP DIPHOSPHATASE-RELATED"/>
    <property type="match status" value="1"/>
</dbReference>
<organism evidence="6 7">
    <name type="scientific">Actinomadura violacea</name>
    <dbReference type="NCBI Taxonomy" id="2819934"/>
    <lineage>
        <taxon>Bacteria</taxon>
        <taxon>Bacillati</taxon>
        <taxon>Actinomycetota</taxon>
        <taxon>Actinomycetes</taxon>
        <taxon>Streptosporangiales</taxon>
        <taxon>Thermomonosporaceae</taxon>
        <taxon>Actinomadura</taxon>
    </lineage>
</organism>
<evidence type="ECO:0000256" key="3">
    <source>
        <dbReference type="ARBA" id="ARBA00022801"/>
    </source>
</evidence>
<accession>A0ABS3RL91</accession>
<evidence type="ECO:0000256" key="1">
    <source>
        <dbReference type="ARBA" id="ARBA00001946"/>
    </source>
</evidence>
<feature type="domain" description="Nudix hydrolase" evidence="5">
    <location>
        <begin position="1"/>
        <end position="131"/>
    </location>
</feature>
<proteinExistence type="inferred from homology"/>
<dbReference type="GO" id="GO:0016787">
    <property type="term" value="F:hydrolase activity"/>
    <property type="evidence" value="ECO:0007669"/>
    <property type="project" value="UniProtKB-KW"/>
</dbReference>
<keyword evidence="7" id="KW-1185">Reference proteome</keyword>
<dbReference type="PRINTS" id="PR00502">
    <property type="entry name" value="NUDIXFAMILY"/>
</dbReference>
<dbReference type="Proteomes" id="UP000680206">
    <property type="component" value="Unassembled WGS sequence"/>
</dbReference>
<dbReference type="SUPFAM" id="SSF55811">
    <property type="entry name" value="Nudix"/>
    <property type="match status" value="1"/>
</dbReference>
<comment type="caution">
    <text evidence="6">The sequence shown here is derived from an EMBL/GenBank/DDBJ whole genome shotgun (WGS) entry which is preliminary data.</text>
</comment>
<dbReference type="PANTHER" id="PTHR43046">
    <property type="entry name" value="GDP-MANNOSE MANNOSYL HYDROLASE"/>
    <property type="match status" value="1"/>
</dbReference>
<dbReference type="PROSITE" id="PS00893">
    <property type="entry name" value="NUDIX_BOX"/>
    <property type="match status" value="1"/>
</dbReference>
<evidence type="ECO:0000259" key="5">
    <source>
        <dbReference type="PROSITE" id="PS51462"/>
    </source>
</evidence>
<keyword evidence="3 4" id="KW-0378">Hydrolase</keyword>
<evidence type="ECO:0000256" key="4">
    <source>
        <dbReference type="RuleBase" id="RU003476"/>
    </source>
</evidence>
<dbReference type="EMBL" id="JAGEPF010000003">
    <property type="protein sequence ID" value="MBO2456850.1"/>
    <property type="molecule type" value="Genomic_DNA"/>
</dbReference>
<name>A0ABS3RL91_9ACTN</name>
<dbReference type="InterPro" id="IPR015797">
    <property type="entry name" value="NUDIX_hydrolase-like_dom_sf"/>
</dbReference>
<dbReference type="Gene3D" id="3.90.79.10">
    <property type="entry name" value="Nucleoside Triphosphate Pyrophosphohydrolase"/>
    <property type="match status" value="1"/>
</dbReference>
<protein>
    <submittedName>
        <fullName evidence="6">NUDIX hydrolase</fullName>
    </submittedName>
</protein>
<dbReference type="PROSITE" id="PS51462">
    <property type="entry name" value="NUDIX"/>
    <property type="match status" value="1"/>
</dbReference>
<comment type="cofactor">
    <cofactor evidence="1">
        <name>Mg(2+)</name>
        <dbReference type="ChEBI" id="CHEBI:18420"/>
    </cofactor>
</comment>
<dbReference type="InterPro" id="IPR000086">
    <property type="entry name" value="NUDIX_hydrolase_dom"/>
</dbReference>
<dbReference type="InterPro" id="IPR020476">
    <property type="entry name" value="Nudix_hydrolase"/>
</dbReference>
<gene>
    <name evidence="6" type="ORF">J4709_04485</name>
</gene>
<evidence type="ECO:0000256" key="2">
    <source>
        <dbReference type="ARBA" id="ARBA00005582"/>
    </source>
</evidence>